<dbReference type="InterPro" id="IPR012440">
    <property type="entry name" value="DUF1641"/>
</dbReference>
<reference evidence="1 2" key="1">
    <citation type="submission" date="2020-12" db="EMBL/GenBank/DDBJ databases">
        <title>Oil enriched cultivation method for isolating marine PHA-producing bacteria.</title>
        <authorList>
            <person name="Zheng W."/>
            <person name="Yu S."/>
            <person name="Huang Y."/>
        </authorList>
    </citation>
    <scope>NUCLEOTIDE SEQUENCE [LARGE SCALE GENOMIC DNA]</scope>
    <source>
        <strain evidence="1 2">SY-2-6</strain>
    </source>
</reference>
<dbReference type="EMBL" id="JAEKJY010000001">
    <property type="protein sequence ID" value="MBN8234163.1"/>
    <property type="molecule type" value="Genomic_DNA"/>
</dbReference>
<dbReference type="RefSeq" id="WP_206932325.1">
    <property type="nucleotide sequence ID" value="NZ_JAEKJY010000001.1"/>
</dbReference>
<gene>
    <name evidence="1" type="ORF">JF544_02845</name>
</gene>
<accession>A0ABS3DS50</accession>
<dbReference type="PANTHER" id="PTHR38433">
    <property type="match status" value="1"/>
</dbReference>
<name>A0ABS3DS50_9BACI</name>
<protein>
    <submittedName>
        <fullName evidence="1">DUF1641 domain-containing protein</fullName>
    </submittedName>
</protein>
<dbReference type="PANTHER" id="PTHR38433:SF1">
    <property type="entry name" value="DUF1641 DOMAIN-CONTAINING PROTEIN"/>
    <property type="match status" value="1"/>
</dbReference>
<sequence length="155" mass="17498">MARAITDIKRFEKSREKVIEENVQEVKEAVADNKEAILQGIELLSALQKEGTLETLSAFVKAKDETLANVVREIDKEQYTPLLNNLPELVFLLGDLNVSGIRNLSSRLNNGLERMEDEGTTKKMNMLDFAKVLKDPEINRSLTMLMSFLKGMGQK</sequence>
<organism evidence="1 2">
    <name type="scientific">Halobacillus kuroshimensis</name>
    <dbReference type="NCBI Taxonomy" id="302481"/>
    <lineage>
        <taxon>Bacteria</taxon>
        <taxon>Bacillati</taxon>
        <taxon>Bacillota</taxon>
        <taxon>Bacilli</taxon>
        <taxon>Bacillales</taxon>
        <taxon>Bacillaceae</taxon>
        <taxon>Halobacillus</taxon>
    </lineage>
</organism>
<dbReference type="Proteomes" id="UP000663970">
    <property type="component" value="Unassembled WGS sequence"/>
</dbReference>
<evidence type="ECO:0000313" key="1">
    <source>
        <dbReference type="EMBL" id="MBN8234163.1"/>
    </source>
</evidence>
<comment type="caution">
    <text evidence="1">The sequence shown here is derived from an EMBL/GenBank/DDBJ whole genome shotgun (WGS) entry which is preliminary data.</text>
</comment>
<keyword evidence="2" id="KW-1185">Reference proteome</keyword>
<dbReference type="Pfam" id="PF07849">
    <property type="entry name" value="DUF1641"/>
    <property type="match status" value="1"/>
</dbReference>
<proteinExistence type="predicted"/>
<evidence type="ECO:0000313" key="2">
    <source>
        <dbReference type="Proteomes" id="UP000663970"/>
    </source>
</evidence>